<dbReference type="InterPro" id="IPR036390">
    <property type="entry name" value="WH_DNA-bd_sf"/>
</dbReference>
<dbReference type="InterPro" id="IPR052509">
    <property type="entry name" value="Metal_resp_DNA-bind_regulator"/>
</dbReference>
<protein>
    <submittedName>
        <fullName evidence="2">Helix-turn-helix transcriptional regulator</fullName>
    </submittedName>
</protein>
<dbReference type="InterPro" id="IPR005149">
    <property type="entry name" value="Tscrpt_reg_PadR_N"/>
</dbReference>
<organism evidence="2 3">
    <name type="scientific">Fulvivirga marina</name>
    <dbReference type="NCBI Taxonomy" id="2494733"/>
    <lineage>
        <taxon>Bacteria</taxon>
        <taxon>Pseudomonadati</taxon>
        <taxon>Bacteroidota</taxon>
        <taxon>Cytophagia</taxon>
        <taxon>Cytophagales</taxon>
        <taxon>Fulvivirgaceae</taxon>
        <taxon>Fulvivirga</taxon>
    </lineage>
</organism>
<dbReference type="InterPro" id="IPR036388">
    <property type="entry name" value="WH-like_DNA-bd_sf"/>
</dbReference>
<reference evidence="2" key="1">
    <citation type="submission" date="2021-01" db="EMBL/GenBank/DDBJ databases">
        <title>Fulvivirga kasyanovii gen. nov., sp nov., a novel member of the phylum Bacteroidetes isolated from seawater in a mussel farm.</title>
        <authorList>
            <person name="Zhao L.-H."/>
            <person name="Wang Z.-J."/>
        </authorList>
    </citation>
    <scope>NUCLEOTIDE SEQUENCE</scope>
    <source>
        <strain evidence="2">29W222</strain>
    </source>
</reference>
<evidence type="ECO:0000313" key="3">
    <source>
        <dbReference type="Proteomes" id="UP000614216"/>
    </source>
</evidence>
<dbReference type="AlphaFoldDB" id="A0A937KDI8"/>
<dbReference type="SUPFAM" id="SSF46785">
    <property type="entry name" value="Winged helix' DNA-binding domain"/>
    <property type="match status" value="1"/>
</dbReference>
<evidence type="ECO:0000259" key="1">
    <source>
        <dbReference type="Pfam" id="PF03551"/>
    </source>
</evidence>
<dbReference type="Proteomes" id="UP000614216">
    <property type="component" value="Unassembled WGS sequence"/>
</dbReference>
<dbReference type="PANTHER" id="PTHR33169">
    <property type="entry name" value="PADR-FAMILY TRANSCRIPTIONAL REGULATOR"/>
    <property type="match status" value="1"/>
</dbReference>
<feature type="domain" description="Transcription regulator PadR N-terminal" evidence="1">
    <location>
        <begin position="15"/>
        <end position="86"/>
    </location>
</feature>
<dbReference type="EMBL" id="JAEUGD010000023">
    <property type="protein sequence ID" value="MBL6446105.1"/>
    <property type="molecule type" value="Genomic_DNA"/>
</dbReference>
<evidence type="ECO:0000313" key="2">
    <source>
        <dbReference type="EMBL" id="MBL6446105.1"/>
    </source>
</evidence>
<dbReference type="RefSeq" id="WP_202855651.1">
    <property type="nucleotide sequence ID" value="NZ_JAEUGD010000023.1"/>
</dbReference>
<accession>A0A937KDI8</accession>
<name>A0A937KDI8_9BACT</name>
<gene>
    <name evidence="2" type="ORF">JMN32_07290</name>
</gene>
<keyword evidence="3" id="KW-1185">Reference proteome</keyword>
<comment type="caution">
    <text evidence="2">The sequence shown here is derived from an EMBL/GenBank/DDBJ whole genome shotgun (WGS) entry which is preliminary data.</text>
</comment>
<proteinExistence type="predicted"/>
<dbReference type="Gene3D" id="1.10.10.10">
    <property type="entry name" value="Winged helix-like DNA-binding domain superfamily/Winged helix DNA-binding domain"/>
    <property type="match status" value="1"/>
</dbReference>
<sequence>MHSKELLKGTLQMIILKLLADEGKMYGYEITQKVKELSDGQMVLTEGALYPTLHKLEAEGLLITEKVSMGKRIRKYYRLTETGQSSVLKKVDEFTDFISMMSRVLQIKPAL</sequence>
<dbReference type="PANTHER" id="PTHR33169:SF14">
    <property type="entry name" value="TRANSCRIPTIONAL REGULATOR RV3488"/>
    <property type="match status" value="1"/>
</dbReference>
<dbReference type="Pfam" id="PF03551">
    <property type="entry name" value="PadR"/>
    <property type="match status" value="1"/>
</dbReference>